<dbReference type="RefSeq" id="WP_213294092.1">
    <property type="nucleotide sequence ID" value="NZ_JAGYVZ010000001.1"/>
</dbReference>
<reference evidence="2 3" key="1">
    <citation type="journal article" date="2018" name="Int. J. Syst. Evol. Microbiol.">
        <title>Flavobacterium chryseum sp. nov. and Flavobacterium psychroterrae sp. nov., novel environmental bacteria isolated from Antarctica.</title>
        <authorList>
            <person name="Kralova S."/>
            <person name="Svec P."/>
            <person name="Busse H.J."/>
            <person name="Stankova E."/>
            <person name="Vaczi P."/>
            <person name="Sedlacek I."/>
        </authorList>
    </citation>
    <scope>NUCLEOTIDE SEQUENCE [LARGE SCALE GENOMIC DNA]</scope>
    <source>
        <strain evidence="2 3">CCM 8827</strain>
    </source>
</reference>
<feature type="transmembrane region" description="Helical" evidence="1">
    <location>
        <begin position="39"/>
        <end position="59"/>
    </location>
</feature>
<keyword evidence="3" id="KW-1185">Reference proteome</keyword>
<evidence type="ECO:0000313" key="2">
    <source>
        <dbReference type="EMBL" id="MBS7229662.1"/>
    </source>
</evidence>
<gene>
    <name evidence="2" type="ORF">KHA90_01380</name>
</gene>
<comment type="caution">
    <text evidence="2">The sequence shown here is derived from an EMBL/GenBank/DDBJ whole genome shotgun (WGS) entry which is preliminary data.</text>
</comment>
<keyword evidence="1" id="KW-0472">Membrane</keyword>
<keyword evidence="1" id="KW-0812">Transmembrane</keyword>
<protein>
    <recommendedName>
        <fullName evidence="4">DUF4231 domain-containing protein</fullName>
    </recommendedName>
</protein>
<evidence type="ECO:0008006" key="4">
    <source>
        <dbReference type="Google" id="ProtNLM"/>
    </source>
</evidence>
<feature type="transmembrane region" description="Helical" evidence="1">
    <location>
        <begin position="65"/>
        <end position="83"/>
    </location>
</feature>
<accession>A0ABS5P5Y5</accession>
<dbReference type="EMBL" id="JAGYVZ010000001">
    <property type="protein sequence ID" value="MBS7229662.1"/>
    <property type="molecule type" value="Genomic_DNA"/>
</dbReference>
<evidence type="ECO:0000256" key="1">
    <source>
        <dbReference type="SAM" id="Phobius"/>
    </source>
</evidence>
<evidence type="ECO:0000313" key="3">
    <source>
        <dbReference type="Proteomes" id="UP000722625"/>
    </source>
</evidence>
<organism evidence="2 3">
    <name type="scientific">Flavobacterium psychroterrae</name>
    <dbReference type="NCBI Taxonomy" id="2133767"/>
    <lineage>
        <taxon>Bacteria</taxon>
        <taxon>Pseudomonadati</taxon>
        <taxon>Bacteroidota</taxon>
        <taxon>Flavobacteriia</taxon>
        <taxon>Flavobacteriales</taxon>
        <taxon>Flavobacteriaceae</taxon>
        <taxon>Flavobacterium</taxon>
    </lineage>
</organism>
<dbReference type="Proteomes" id="UP000722625">
    <property type="component" value="Unassembled WGS sequence"/>
</dbReference>
<sequence length="150" mass="18149">MFLTLTQDQVNFQYGSNRWRYSFNEILELGLLKKKKTYFLENSAFILVTALAYYCMVFSNLMELYYIGPTLLMYTILIILRFYNGIEFEYYVIVRDIYKKETKVKIKNADRSIIGKQIDQYLERNFDRLLKHTTNLQNKQCYYKQSPNMI</sequence>
<keyword evidence="1" id="KW-1133">Transmembrane helix</keyword>
<name>A0ABS5P5Y5_9FLAO</name>
<proteinExistence type="predicted"/>